<keyword evidence="1" id="KW-0812">Transmembrane</keyword>
<organism evidence="3 4">
    <name type="scientific">Rhipicephalus sanguineus</name>
    <name type="common">Brown dog tick</name>
    <name type="synonym">Ixodes sanguineus</name>
    <dbReference type="NCBI Taxonomy" id="34632"/>
    <lineage>
        <taxon>Eukaryota</taxon>
        <taxon>Metazoa</taxon>
        <taxon>Ecdysozoa</taxon>
        <taxon>Arthropoda</taxon>
        <taxon>Chelicerata</taxon>
        <taxon>Arachnida</taxon>
        <taxon>Acari</taxon>
        <taxon>Parasitiformes</taxon>
        <taxon>Ixodida</taxon>
        <taxon>Ixodoidea</taxon>
        <taxon>Ixodidae</taxon>
        <taxon>Rhipicephalinae</taxon>
        <taxon>Rhipicephalus</taxon>
        <taxon>Rhipicephalus</taxon>
    </lineage>
</organism>
<protein>
    <recommendedName>
        <fullName evidence="5">Monocarboxylate transporter</fullName>
    </recommendedName>
</protein>
<dbReference type="EMBL" id="JABSTV010001250">
    <property type="protein sequence ID" value="KAH7957221.1"/>
    <property type="molecule type" value="Genomic_DNA"/>
</dbReference>
<dbReference type="SUPFAM" id="SSF103473">
    <property type="entry name" value="MFS general substrate transporter"/>
    <property type="match status" value="1"/>
</dbReference>
<evidence type="ECO:0008006" key="5">
    <source>
        <dbReference type="Google" id="ProtNLM"/>
    </source>
</evidence>
<feature type="transmembrane region" description="Helical" evidence="1">
    <location>
        <begin position="84"/>
        <end position="105"/>
    </location>
</feature>
<sequence>MVDVVVHMHETIIVEYGIDKKVGTLKQCNQLQTFNAAGQLAGRLAVPWLSDKMPLSRCAFTSANLIIVAACLLLTAVVQDYITLALLTAAVGVCEGYLICIKGVLAGEYLGVESLGLFTGLEGIFMSPVALSAPVLIDYVQPYVHSVLS</sequence>
<evidence type="ECO:0000313" key="3">
    <source>
        <dbReference type="EMBL" id="KAH7957468.1"/>
    </source>
</evidence>
<dbReference type="InterPro" id="IPR036259">
    <property type="entry name" value="MFS_trans_sf"/>
</dbReference>
<accession>A0A9D4PZY2</accession>
<proteinExistence type="predicted"/>
<name>A0A9D4PZY2_RHISA</name>
<dbReference type="Proteomes" id="UP000821837">
    <property type="component" value="Unassembled WGS sequence"/>
</dbReference>
<reference evidence="3" key="2">
    <citation type="submission" date="2021-09" db="EMBL/GenBank/DDBJ databases">
        <authorList>
            <person name="Jia N."/>
            <person name="Wang J."/>
            <person name="Shi W."/>
            <person name="Du L."/>
            <person name="Sun Y."/>
            <person name="Zhan W."/>
            <person name="Jiang J."/>
            <person name="Wang Q."/>
            <person name="Zhang B."/>
            <person name="Ji P."/>
            <person name="Sakyi L.B."/>
            <person name="Cui X."/>
            <person name="Yuan T."/>
            <person name="Jiang B."/>
            <person name="Yang W."/>
            <person name="Lam T.T.-Y."/>
            <person name="Chang Q."/>
            <person name="Ding S."/>
            <person name="Wang X."/>
            <person name="Zhu J."/>
            <person name="Ruan X."/>
            <person name="Zhao L."/>
            <person name="Wei J."/>
            <person name="Que T."/>
            <person name="Du C."/>
            <person name="Cheng J."/>
            <person name="Dai P."/>
            <person name="Han X."/>
            <person name="Huang E."/>
            <person name="Gao Y."/>
            <person name="Liu J."/>
            <person name="Shao H."/>
            <person name="Ye R."/>
            <person name="Li L."/>
            <person name="Wei W."/>
            <person name="Wang X."/>
            <person name="Wang C."/>
            <person name="Huo Q."/>
            <person name="Li W."/>
            <person name="Guo W."/>
            <person name="Chen H."/>
            <person name="Chen S."/>
            <person name="Zhou L."/>
            <person name="Zhou L."/>
            <person name="Ni X."/>
            <person name="Tian J."/>
            <person name="Zhou Y."/>
            <person name="Sheng Y."/>
            <person name="Liu T."/>
            <person name="Pan Y."/>
            <person name="Xia L."/>
            <person name="Li J."/>
            <person name="Zhao F."/>
            <person name="Cao W."/>
        </authorList>
    </citation>
    <scope>NUCLEOTIDE SEQUENCE</scope>
    <source>
        <strain evidence="3">Rsan-2018</strain>
        <tissue evidence="3">Larvae</tissue>
    </source>
</reference>
<dbReference type="EMBL" id="JABSTV010001250">
    <property type="protein sequence ID" value="KAH7957468.1"/>
    <property type="molecule type" value="Genomic_DNA"/>
</dbReference>
<comment type="caution">
    <text evidence="3">The sequence shown here is derived from an EMBL/GenBank/DDBJ whole genome shotgun (WGS) entry which is preliminary data.</text>
</comment>
<dbReference type="VEuPathDB" id="VectorBase:RSAN_043391"/>
<evidence type="ECO:0000256" key="1">
    <source>
        <dbReference type="SAM" id="Phobius"/>
    </source>
</evidence>
<reference evidence="3" key="1">
    <citation type="journal article" date="2020" name="Cell">
        <title>Large-Scale Comparative Analyses of Tick Genomes Elucidate Their Genetic Diversity and Vector Capacities.</title>
        <authorList>
            <consortium name="Tick Genome and Microbiome Consortium (TIGMIC)"/>
            <person name="Jia N."/>
            <person name="Wang J."/>
            <person name="Shi W."/>
            <person name="Du L."/>
            <person name="Sun Y."/>
            <person name="Zhan W."/>
            <person name="Jiang J.F."/>
            <person name="Wang Q."/>
            <person name="Zhang B."/>
            <person name="Ji P."/>
            <person name="Bell-Sakyi L."/>
            <person name="Cui X.M."/>
            <person name="Yuan T.T."/>
            <person name="Jiang B.G."/>
            <person name="Yang W.F."/>
            <person name="Lam T.T."/>
            <person name="Chang Q.C."/>
            <person name="Ding S.J."/>
            <person name="Wang X.J."/>
            <person name="Zhu J.G."/>
            <person name="Ruan X.D."/>
            <person name="Zhao L."/>
            <person name="Wei J.T."/>
            <person name="Ye R.Z."/>
            <person name="Que T.C."/>
            <person name="Du C.H."/>
            <person name="Zhou Y.H."/>
            <person name="Cheng J.X."/>
            <person name="Dai P.F."/>
            <person name="Guo W.B."/>
            <person name="Han X.H."/>
            <person name="Huang E.J."/>
            <person name="Li L.F."/>
            <person name="Wei W."/>
            <person name="Gao Y.C."/>
            <person name="Liu J.Z."/>
            <person name="Shao H.Z."/>
            <person name="Wang X."/>
            <person name="Wang C.C."/>
            <person name="Yang T.C."/>
            <person name="Huo Q.B."/>
            <person name="Li W."/>
            <person name="Chen H.Y."/>
            <person name="Chen S.E."/>
            <person name="Zhou L.G."/>
            <person name="Ni X.B."/>
            <person name="Tian J.H."/>
            <person name="Sheng Y."/>
            <person name="Liu T."/>
            <person name="Pan Y.S."/>
            <person name="Xia L.Y."/>
            <person name="Li J."/>
            <person name="Zhao F."/>
            <person name="Cao W.C."/>
        </authorList>
    </citation>
    <scope>NUCLEOTIDE SEQUENCE</scope>
    <source>
        <strain evidence="3">Rsan-2018</strain>
    </source>
</reference>
<dbReference type="AlphaFoldDB" id="A0A9D4PZY2"/>
<feature type="transmembrane region" description="Helical" evidence="1">
    <location>
        <begin position="117"/>
        <end position="137"/>
    </location>
</feature>
<dbReference type="Gene3D" id="1.20.1250.20">
    <property type="entry name" value="MFS general substrate transporter like domains"/>
    <property type="match status" value="1"/>
</dbReference>
<evidence type="ECO:0000313" key="2">
    <source>
        <dbReference type="EMBL" id="KAH7957221.1"/>
    </source>
</evidence>
<feature type="transmembrane region" description="Helical" evidence="1">
    <location>
        <begin position="58"/>
        <end position="78"/>
    </location>
</feature>
<gene>
    <name evidence="2" type="ORF">HPB52_016224</name>
    <name evidence="3" type="ORF">HPB52_019161</name>
</gene>
<keyword evidence="4" id="KW-1185">Reference proteome</keyword>
<evidence type="ECO:0000313" key="4">
    <source>
        <dbReference type="Proteomes" id="UP000821837"/>
    </source>
</evidence>
<keyword evidence="1" id="KW-0472">Membrane</keyword>
<keyword evidence="1" id="KW-1133">Transmembrane helix</keyword>